<dbReference type="Proteomes" id="UP000567179">
    <property type="component" value="Unassembled WGS sequence"/>
</dbReference>
<accession>A0A8H5BCP2</accession>
<dbReference type="SUPFAM" id="SSF81383">
    <property type="entry name" value="F-box domain"/>
    <property type="match status" value="1"/>
</dbReference>
<name>A0A8H5BCP2_9AGAR</name>
<keyword evidence="4" id="KW-1185">Reference proteome</keyword>
<dbReference type="InterPro" id="IPR036047">
    <property type="entry name" value="F-box-like_dom_sf"/>
</dbReference>
<dbReference type="OrthoDB" id="3202382at2759"/>
<gene>
    <name evidence="3" type="ORF">D9619_002154</name>
</gene>
<feature type="region of interest" description="Disordered" evidence="1">
    <location>
        <begin position="480"/>
        <end position="509"/>
    </location>
</feature>
<feature type="domain" description="F-box" evidence="2">
    <location>
        <begin position="74"/>
        <end position="120"/>
    </location>
</feature>
<proteinExistence type="predicted"/>
<protein>
    <recommendedName>
        <fullName evidence="2">F-box domain-containing protein</fullName>
    </recommendedName>
</protein>
<dbReference type="PROSITE" id="PS50181">
    <property type="entry name" value="FBOX"/>
    <property type="match status" value="1"/>
</dbReference>
<organism evidence="3 4">
    <name type="scientific">Psilocybe cf. subviscida</name>
    <dbReference type="NCBI Taxonomy" id="2480587"/>
    <lineage>
        <taxon>Eukaryota</taxon>
        <taxon>Fungi</taxon>
        <taxon>Dikarya</taxon>
        <taxon>Basidiomycota</taxon>
        <taxon>Agaricomycotina</taxon>
        <taxon>Agaricomycetes</taxon>
        <taxon>Agaricomycetidae</taxon>
        <taxon>Agaricales</taxon>
        <taxon>Agaricineae</taxon>
        <taxon>Strophariaceae</taxon>
        <taxon>Psilocybe</taxon>
    </lineage>
</organism>
<feature type="compositionally biased region" description="Low complexity" evidence="1">
    <location>
        <begin position="499"/>
        <end position="509"/>
    </location>
</feature>
<sequence>MEVVVGRRTSDEPKSRRGWLLSSRLFLFPNHHLPSLGTPSVALYTLLLHFTSAFMPGAVCSLSPQRRIGDLDEKMGLGNLPYDLLLNITNYLNLKEVHALHLTCKSLYDALTTRPVYRMFANQLLRRCRALPLKGFQRLSDLSTEALIQSVTKASQYEKAWRVRAPRPIAPEPYKNGVNCRSNYMDVAPDGTLAAKMQEGDYKWYKIVTAPPDEEVDWLSPITSSYTLCATKSGKVVCWDVQSDTCLAEWNPGARWELWKCRVEFEERTVFFTMAKVISGSYDDNRVMQFVLMRLTFSDGPSGESSPEPPIFSHVTEFRTTGVVMNVFLLDPSERLLSAFIWVSASNTIGLYTLPDWDKNEYVFIDTGIECVISSNWSCILYQGHIVIHCEESDAAFQHFYPLSLLHKYKTKLPRVDSVPTLSGHVAPSRTLKKKFIFPLIVESDAEASDSSDGSEPDLEAEMASTINPEFLETNIPASDDALEAGPSSSQTTNSGTDSSSPSSASSAVSAASASSASSIPIPVENPNPYPTPPWYPESAHFVRQWWPSLPHIPRVSCTVVLLAAHDQTTHRTRFVLAQHYFRVPLDHAEWIAGLHTSGTESGNGNVPEVAAAAVSLTSEEDTRARARARAQDDALMHLWYVSKPFEVVRVFDGLEEDDEGVQERPRPLVAVDFGHAVWIEYQDLDDDRARGLLGPESENDPKCLRFVTFPPFSEEHGVELDRSSAKKEGVVRTLETPPELDLGEVETINIDQSQGAIILSDKTGKIFILCYE</sequence>
<evidence type="ECO:0000259" key="2">
    <source>
        <dbReference type="PROSITE" id="PS50181"/>
    </source>
</evidence>
<feature type="compositionally biased region" description="Polar residues" evidence="1">
    <location>
        <begin position="487"/>
        <end position="498"/>
    </location>
</feature>
<dbReference type="AlphaFoldDB" id="A0A8H5BCP2"/>
<evidence type="ECO:0000313" key="4">
    <source>
        <dbReference type="Proteomes" id="UP000567179"/>
    </source>
</evidence>
<evidence type="ECO:0000256" key="1">
    <source>
        <dbReference type="SAM" id="MobiDB-lite"/>
    </source>
</evidence>
<dbReference type="Pfam" id="PF00646">
    <property type="entry name" value="F-box"/>
    <property type="match status" value="1"/>
</dbReference>
<comment type="caution">
    <text evidence="3">The sequence shown here is derived from an EMBL/GenBank/DDBJ whole genome shotgun (WGS) entry which is preliminary data.</text>
</comment>
<reference evidence="3 4" key="1">
    <citation type="journal article" date="2020" name="ISME J.">
        <title>Uncovering the hidden diversity of litter-decomposition mechanisms in mushroom-forming fungi.</title>
        <authorList>
            <person name="Floudas D."/>
            <person name="Bentzer J."/>
            <person name="Ahren D."/>
            <person name="Johansson T."/>
            <person name="Persson P."/>
            <person name="Tunlid A."/>
        </authorList>
    </citation>
    <scope>NUCLEOTIDE SEQUENCE [LARGE SCALE GENOMIC DNA]</scope>
    <source>
        <strain evidence="3 4">CBS 101986</strain>
    </source>
</reference>
<dbReference type="EMBL" id="JAACJJ010000028">
    <property type="protein sequence ID" value="KAF5320766.1"/>
    <property type="molecule type" value="Genomic_DNA"/>
</dbReference>
<dbReference type="InterPro" id="IPR001810">
    <property type="entry name" value="F-box_dom"/>
</dbReference>
<evidence type="ECO:0000313" key="3">
    <source>
        <dbReference type="EMBL" id="KAF5320766.1"/>
    </source>
</evidence>